<dbReference type="OrthoDB" id="5523615at2"/>
<evidence type="ECO:0000256" key="1">
    <source>
        <dbReference type="SAM" id="MobiDB-lite"/>
    </source>
</evidence>
<sequence length="503" mass="55714">MAASPASAADWFRANTDHFIVYSETSSEEAADFAQELERFDEAMRYLRGIGDEGELPESAKLTVYQFGDTDDIGRLAGQRGVAGFFIPRAGNSVAFVPAKEARQRGRFGTRSTSEDLGAKLVLFHEYAHYFMYQHAAAAYPAWYREGFAEVYGTMDFFENGFRIGNPATHRSFTINELSGYHVERLLDPPEKMTGIDGAQLYGMGWMLSHYLTFSGERQGQLETYLSALNAGKSSKEAAEAAFGDFDKLNRELDSYRRGRAQGIEVSFPNYQMPDVEVEKLSEAEAARMMLHIKSAAGVEEDEAIYLVDDARKLASAYPDSVPVLLAATEAEYDAKNFDAAHQLATRTISIDPENATAYKYLAGIALNRAKDDSAQFAEARNAFVKANQIDPRDPSALLGYYLSFELADEEAPEDALIALEQAYKFAPFDLNIRTALAHLLLTEDRNSEAIILLGPIINDPHAGKRAKKLRELVADIESGNTSEAISELKPSIDPEDDEEEDV</sequence>
<dbReference type="InterPro" id="IPR011990">
    <property type="entry name" value="TPR-like_helical_dom_sf"/>
</dbReference>
<proteinExistence type="predicted"/>
<dbReference type="Proteomes" id="UP000433104">
    <property type="component" value="Unassembled WGS sequence"/>
</dbReference>
<comment type="caution">
    <text evidence="2">The sequence shown here is derived from an EMBL/GenBank/DDBJ whole genome shotgun (WGS) entry which is preliminary data.</text>
</comment>
<reference evidence="2 3" key="1">
    <citation type="submission" date="2019-12" db="EMBL/GenBank/DDBJ databases">
        <title>Genomic-based taxomic classification of the family Erythrobacteraceae.</title>
        <authorList>
            <person name="Xu L."/>
        </authorList>
    </citation>
    <scope>NUCLEOTIDE SEQUENCE [LARGE SCALE GENOMIC DNA]</scope>
    <source>
        <strain evidence="2 3">MCCC 1A09962</strain>
    </source>
</reference>
<gene>
    <name evidence="2" type="ORF">GRI38_06685</name>
</gene>
<dbReference type="EMBL" id="WTYW01000001">
    <property type="protein sequence ID" value="MXO85716.1"/>
    <property type="molecule type" value="Genomic_DNA"/>
</dbReference>
<accession>A0A844ZEZ6</accession>
<evidence type="ECO:0008006" key="4">
    <source>
        <dbReference type="Google" id="ProtNLM"/>
    </source>
</evidence>
<feature type="region of interest" description="Disordered" evidence="1">
    <location>
        <begin position="480"/>
        <end position="503"/>
    </location>
</feature>
<name>A0A844ZEZ6_9SPHN</name>
<keyword evidence="3" id="KW-1185">Reference proteome</keyword>
<organism evidence="2 3">
    <name type="scientific">Parapontixanthobacter aurantiacus</name>
    <dbReference type="NCBI Taxonomy" id="1463599"/>
    <lineage>
        <taxon>Bacteria</taxon>
        <taxon>Pseudomonadati</taxon>
        <taxon>Pseudomonadota</taxon>
        <taxon>Alphaproteobacteria</taxon>
        <taxon>Sphingomonadales</taxon>
        <taxon>Erythrobacteraceae</taxon>
        <taxon>Parapontixanthobacter</taxon>
    </lineage>
</organism>
<protein>
    <recommendedName>
        <fullName evidence="4">Tetratricopeptide repeat-containing protein</fullName>
    </recommendedName>
</protein>
<dbReference type="SUPFAM" id="SSF48452">
    <property type="entry name" value="TPR-like"/>
    <property type="match status" value="1"/>
</dbReference>
<dbReference type="Gene3D" id="1.25.40.10">
    <property type="entry name" value="Tetratricopeptide repeat domain"/>
    <property type="match status" value="2"/>
</dbReference>
<evidence type="ECO:0000313" key="2">
    <source>
        <dbReference type="EMBL" id="MXO85716.1"/>
    </source>
</evidence>
<dbReference type="RefSeq" id="WP_160682085.1">
    <property type="nucleotide sequence ID" value="NZ_WTYW01000001.1"/>
</dbReference>
<evidence type="ECO:0000313" key="3">
    <source>
        <dbReference type="Proteomes" id="UP000433104"/>
    </source>
</evidence>
<feature type="compositionally biased region" description="Acidic residues" evidence="1">
    <location>
        <begin position="494"/>
        <end position="503"/>
    </location>
</feature>
<dbReference type="AlphaFoldDB" id="A0A844ZEZ6"/>